<evidence type="ECO:0000313" key="1">
    <source>
        <dbReference type="EMBL" id="KGN31734.1"/>
    </source>
</evidence>
<gene>
    <name evidence="1" type="ORF">N802_03215</name>
</gene>
<dbReference type="EMBL" id="AVPJ01000010">
    <property type="protein sequence ID" value="KGN31734.1"/>
    <property type="molecule type" value="Genomic_DNA"/>
</dbReference>
<dbReference type="STRING" id="1385520.N802_03215"/>
<proteinExistence type="predicted"/>
<name>A0A0A0J4R4_9MICO</name>
<sequence>MNQGETQLTGHLVEGVEGGCLVVVTDAGATFTLAGRASADLAGRSGRIMVRGRLDPEMLSHCMQGPVFVVTEVLELD</sequence>
<organism evidence="1 2">
    <name type="scientific">Knoellia sinensis KCTC 19936</name>
    <dbReference type="NCBI Taxonomy" id="1385520"/>
    <lineage>
        <taxon>Bacteria</taxon>
        <taxon>Bacillati</taxon>
        <taxon>Actinomycetota</taxon>
        <taxon>Actinomycetes</taxon>
        <taxon>Micrococcales</taxon>
        <taxon>Intrasporangiaceae</taxon>
        <taxon>Knoellia</taxon>
    </lineage>
</organism>
<dbReference type="RefSeq" id="WP_035917058.1">
    <property type="nucleotide sequence ID" value="NZ_AVPJ01000010.1"/>
</dbReference>
<evidence type="ECO:0000313" key="2">
    <source>
        <dbReference type="Proteomes" id="UP000030002"/>
    </source>
</evidence>
<dbReference type="Proteomes" id="UP000030002">
    <property type="component" value="Unassembled WGS sequence"/>
</dbReference>
<comment type="caution">
    <text evidence="1">The sequence shown here is derived from an EMBL/GenBank/DDBJ whole genome shotgun (WGS) entry which is preliminary data.</text>
</comment>
<dbReference type="AlphaFoldDB" id="A0A0A0J4R4"/>
<protein>
    <submittedName>
        <fullName evidence="1">Uncharacterized protein</fullName>
    </submittedName>
</protein>
<accession>A0A0A0J4R4</accession>
<keyword evidence="2" id="KW-1185">Reference proteome</keyword>
<reference evidence="1 2" key="1">
    <citation type="submission" date="2013-08" db="EMBL/GenBank/DDBJ databases">
        <title>The genome sequence of Knoellia sinensis.</title>
        <authorList>
            <person name="Zhu W."/>
            <person name="Wang G."/>
        </authorList>
    </citation>
    <scope>NUCLEOTIDE SEQUENCE [LARGE SCALE GENOMIC DNA]</scope>
    <source>
        <strain evidence="1 2">KCTC 19936</strain>
    </source>
</reference>
<dbReference type="OrthoDB" id="5148907at2"/>